<dbReference type="EMBL" id="FUKJ01000236">
    <property type="protein sequence ID" value="SJM93162.1"/>
    <property type="molecule type" value="Genomic_DNA"/>
</dbReference>
<reference evidence="2" key="1">
    <citation type="submission" date="2017-02" db="EMBL/GenBank/DDBJ databases">
        <authorList>
            <person name="Daims H."/>
        </authorList>
    </citation>
    <scope>NUCLEOTIDE SEQUENCE [LARGE SCALE GENOMIC DNA]</scope>
</reference>
<organism evidence="1 2">
    <name type="scientific">Crenothrix polyspora</name>
    <dbReference type="NCBI Taxonomy" id="360316"/>
    <lineage>
        <taxon>Bacteria</taxon>
        <taxon>Pseudomonadati</taxon>
        <taxon>Pseudomonadota</taxon>
        <taxon>Gammaproteobacteria</taxon>
        <taxon>Methylococcales</taxon>
        <taxon>Crenotrichaceae</taxon>
        <taxon>Crenothrix</taxon>
    </lineage>
</organism>
<sequence>MPQQILTAEQGAAIVRVLALSQSHQVPEALLAMCLADARQLCSEAVVR</sequence>
<proteinExistence type="predicted"/>
<protein>
    <submittedName>
        <fullName evidence="1">Uncharacterized protein</fullName>
    </submittedName>
</protein>
<name>A0A1R4HA73_9GAMM</name>
<accession>A0A1R4HA73</accession>
<dbReference type="Proteomes" id="UP000195442">
    <property type="component" value="Unassembled WGS sequence"/>
</dbReference>
<evidence type="ECO:0000313" key="1">
    <source>
        <dbReference type="EMBL" id="SJM93162.1"/>
    </source>
</evidence>
<keyword evidence="2" id="KW-1185">Reference proteome</keyword>
<evidence type="ECO:0000313" key="2">
    <source>
        <dbReference type="Proteomes" id="UP000195442"/>
    </source>
</evidence>
<dbReference type="AlphaFoldDB" id="A0A1R4HA73"/>
<gene>
    <name evidence="1" type="ORF">CRENPOLYSF2_3100012</name>
</gene>